<dbReference type="Proteomes" id="UP000247973">
    <property type="component" value="Unassembled WGS sequence"/>
</dbReference>
<comment type="caution">
    <text evidence="1">The sequence shown here is derived from an EMBL/GenBank/DDBJ whole genome shotgun (WGS) entry which is preliminary data.</text>
</comment>
<name>A0A2V3PSZ1_9BACT</name>
<evidence type="ECO:0000313" key="1">
    <source>
        <dbReference type="EMBL" id="PXV66357.1"/>
    </source>
</evidence>
<evidence type="ECO:0000313" key="2">
    <source>
        <dbReference type="Proteomes" id="UP000247973"/>
    </source>
</evidence>
<accession>A0A2V3PSZ1</accession>
<protein>
    <submittedName>
        <fullName evidence="1">Uncharacterized protein</fullName>
    </submittedName>
</protein>
<proteinExistence type="predicted"/>
<gene>
    <name evidence="1" type="ORF">CLV62_105108</name>
</gene>
<sequence>MYIGGEIIDRLKLVINKHGIGQSPVWLFIHAG</sequence>
<organism evidence="1 2">
    <name type="scientific">Dysgonomonas alginatilytica</name>
    <dbReference type="NCBI Taxonomy" id="1605892"/>
    <lineage>
        <taxon>Bacteria</taxon>
        <taxon>Pseudomonadati</taxon>
        <taxon>Bacteroidota</taxon>
        <taxon>Bacteroidia</taxon>
        <taxon>Bacteroidales</taxon>
        <taxon>Dysgonomonadaceae</taxon>
        <taxon>Dysgonomonas</taxon>
    </lineage>
</organism>
<keyword evidence="2" id="KW-1185">Reference proteome</keyword>
<dbReference type="EMBL" id="QICL01000005">
    <property type="protein sequence ID" value="PXV66357.1"/>
    <property type="molecule type" value="Genomic_DNA"/>
</dbReference>
<reference evidence="1 2" key="1">
    <citation type="submission" date="2018-03" db="EMBL/GenBank/DDBJ databases">
        <title>Genomic Encyclopedia of Archaeal and Bacterial Type Strains, Phase II (KMG-II): from individual species to whole genera.</title>
        <authorList>
            <person name="Goeker M."/>
        </authorList>
    </citation>
    <scope>NUCLEOTIDE SEQUENCE [LARGE SCALE GENOMIC DNA]</scope>
    <source>
        <strain evidence="1 2">DSM 100214</strain>
    </source>
</reference>
<dbReference type="AlphaFoldDB" id="A0A2V3PSZ1"/>